<dbReference type="InterPro" id="IPR047057">
    <property type="entry name" value="MerR_fam"/>
</dbReference>
<evidence type="ECO:0000313" key="5">
    <source>
        <dbReference type="Proteomes" id="UP000595197"/>
    </source>
</evidence>
<dbReference type="EMBL" id="CP067420">
    <property type="protein sequence ID" value="QQP92573.1"/>
    <property type="molecule type" value="Genomic_DNA"/>
</dbReference>
<dbReference type="Proteomes" id="UP000595197">
    <property type="component" value="Chromosome"/>
</dbReference>
<sequence>MTAPNPDPRPRSMAKSATAFRTISEVSAELDVPQHVLRFWETKFPQIRPLKRGGGRRYYRPEDVELLRRIQSLLYKEGYTIKGVQRLLREARGGMPQAGPDQQPRTGEEPRAAAAAETDHEPFDHDDDEDDHEHGHGHGYEEPGGMTRTQREDIEAVLTELIALRDMLRGGRK</sequence>
<feature type="region of interest" description="Disordered" evidence="2">
    <location>
        <begin position="91"/>
        <end position="153"/>
    </location>
</feature>
<organism evidence="4 5">
    <name type="scientific">Skermanella cutis</name>
    <dbReference type="NCBI Taxonomy" id="2775420"/>
    <lineage>
        <taxon>Bacteria</taxon>
        <taxon>Pseudomonadati</taxon>
        <taxon>Pseudomonadota</taxon>
        <taxon>Alphaproteobacteria</taxon>
        <taxon>Rhodospirillales</taxon>
        <taxon>Azospirillaceae</taxon>
        <taxon>Skermanella</taxon>
    </lineage>
</organism>
<keyword evidence="5" id="KW-1185">Reference proteome</keyword>
<evidence type="ECO:0000313" key="4">
    <source>
        <dbReference type="EMBL" id="QQP92573.1"/>
    </source>
</evidence>
<dbReference type="RefSeq" id="WP_201081591.1">
    <property type="nucleotide sequence ID" value="NZ_CP067420.1"/>
</dbReference>
<dbReference type="Pfam" id="PF13411">
    <property type="entry name" value="MerR_1"/>
    <property type="match status" value="1"/>
</dbReference>
<evidence type="ECO:0000259" key="3">
    <source>
        <dbReference type="PROSITE" id="PS50937"/>
    </source>
</evidence>
<dbReference type="InterPro" id="IPR009061">
    <property type="entry name" value="DNA-bd_dom_put_sf"/>
</dbReference>
<dbReference type="InterPro" id="IPR000551">
    <property type="entry name" value="MerR-type_HTH_dom"/>
</dbReference>
<gene>
    <name evidence="4" type="ORF">IGS68_22415</name>
</gene>
<keyword evidence="1" id="KW-0238">DNA-binding</keyword>
<feature type="domain" description="HTH merR-type" evidence="3">
    <location>
        <begin position="22"/>
        <end position="90"/>
    </location>
</feature>
<dbReference type="PANTHER" id="PTHR30204">
    <property type="entry name" value="REDOX-CYCLING DRUG-SENSING TRANSCRIPTIONAL ACTIVATOR SOXR"/>
    <property type="match status" value="1"/>
</dbReference>
<reference evidence="4" key="1">
    <citation type="submission" date="2021-02" db="EMBL/GenBank/DDBJ databases">
        <title>Skermanella TT6 skin isolate.</title>
        <authorList>
            <person name="Lee K."/>
            <person name="Ganzorig M."/>
        </authorList>
    </citation>
    <scope>NUCLEOTIDE SEQUENCE</scope>
    <source>
        <strain evidence="4">TT6</strain>
    </source>
</reference>
<feature type="compositionally biased region" description="Basic and acidic residues" evidence="2">
    <location>
        <begin position="106"/>
        <end position="123"/>
    </location>
</feature>
<proteinExistence type="predicted"/>
<protein>
    <submittedName>
        <fullName evidence="4">MerR family transcriptional regulator</fullName>
    </submittedName>
</protein>
<dbReference type="PANTHER" id="PTHR30204:SF15">
    <property type="entry name" value="BLL5018 PROTEIN"/>
    <property type="match status" value="1"/>
</dbReference>
<dbReference type="SMART" id="SM00422">
    <property type="entry name" value="HTH_MERR"/>
    <property type="match status" value="1"/>
</dbReference>
<dbReference type="SUPFAM" id="SSF46955">
    <property type="entry name" value="Putative DNA-binding domain"/>
    <property type="match status" value="1"/>
</dbReference>
<feature type="compositionally biased region" description="Basic and acidic residues" evidence="2">
    <location>
        <begin position="132"/>
        <end position="141"/>
    </location>
</feature>
<dbReference type="PROSITE" id="PS50937">
    <property type="entry name" value="HTH_MERR_2"/>
    <property type="match status" value="1"/>
</dbReference>
<accession>A0ABX7BES8</accession>
<dbReference type="Gene3D" id="1.10.1660.10">
    <property type="match status" value="1"/>
</dbReference>
<evidence type="ECO:0000256" key="2">
    <source>
        <dbReference type="SAM" id="MobiDB-lite"/>
    </source>
</evidence>
<evidence type="ECO:0000256" key="1">
    <source>
        <dbReference type="ARBA" id="ARBA00023125"/>
    </source>
</evidence>
<dbReference type="CDD" id="cd04765">
    <property type="entry name" value="HTH_MlrA-like_sg2"/>
    <property type="match status" value="1"/>
</dbReference>
<name>A0ABX7BES8_9PROT</name>